<protein>
    <submittedName>
        <fullName evidence="1">Uncharacterized protein</fullName>
    </submittedName>
</protein>
<reference evidence="1" key="1">
    <citation type="journal article" date="2019" name="bioRxiv">
        <title>The Genome of the Zebra Mussel, Dreissena polymorpha: A Resource for Invasive Species Research.</title>
        <authorList>
            <person name="McCartney M.A."/>
            <person name="Auch B."/>
            <person name="Kono T."/>
            <person name="Mallez S."/>
            <person name="Zhang Y."/>
            <person name="Obille A."/>
            <person name="Becker A."/>
            <person name="Abrahante J.E."/>
            <person name="Garbe J."/>
            <person name="Badalamenti J.P."/>
            <person name="Herman A."/>
            <person name="Mangelson H."/>
            <person name="Liachko I."/>
            <person name="Sullivan S."/>
            <person name="Sone E.D."/>
            <person name="Koren S."/>
            <person name="Silverstein K.A.T."/>
            <person name="Beckman K.B."/>
            <person name="Gohl D.M."/>
        </authorList>
    </citation>
    <scope>NUCLEOTIDE SEQUENCE</scope>
    <source>
        <strain evidence="1">Duluth1</strain>
        <tissue evidence="1">Whole animal</tissue>
    </source>
</reference>
<dbReference type="SUPFAM" id="SSF53448">
    <property type="entry name" value="Nucleotide-diphospho-sugar transferases"/>
    <property type="match status" value="1"/>
</dbReference>
<accession>A0A9D4QLN6</accession>
<reference evidence="1" key="2">
    <citation type="submission" date="2020-11" db="EMBL/GenBank/DDBJ databases">
        <authorList>
            <person name="McCartney M.A."/>
            <person name="Auch B."/>
            <person name="Kono T."/>
            <person name="Mallez S."/>
            <person name="Becker A."/>
            <person name="Gohl D.M."/>
            <person name="Silverstein K.A.T."/>
            <person name="Koren S."/>
            <person name="Bechman K.B."/>
            <person name="Herman A."/>
            <person name="Abrahante J.E."/>
            <person name="Garbe J."/>
        </authorList>
    </citation>
    <scope>NUCLEOTIDE SEQUENCE</scope>
    <source>
        <strain evidence="1">Duluth1</strain>
        <tissue evidence="1">Whole animal</tissue>
    </source>
</reference>
<dbReference type="Gene3D" id="3.90.550.10">
    <property type="entry name" value="Spore Coat Polysaccharide Biosynthesis Protein SpsA, Chain A"/>
    <property type="match status" value="1"/>
</dbReference>
<evidence type="ECO:0000313" key="2">
    <source>
        <dbReference type="Proteomes" id="UP000828390"/>
    </source>
</evidence>
<dbReference type="EMBL" id="JAIWYP010000004">
    <property type="protein sequence ID" value="KAH3834750.1"/>
    <property type="molecule type" value="Genomic_DNA"/>
</dbReference>
<sequence>MVTALKRRWRPFIALLLGGTTLLVLHTAFRGEPIIVSEKTWVDFPVKYSSSGSSSLTTSCTLKPSEDSQFLKVDLRVIVITYGRPQSLLRLLRSLDAANYDRDSVLIEVWIDRSSWGQVSNETLAAALGFRFKKGACHVHVHSVHVGISGQWLTTWNPASDTGEIAVIFEDDLTVSPYFYKYLKLVHNTYGRRSDVSGFSLQGISLRHSDGKCCVNVPFENKVFLYPTLGTSGFSPNRVNWFNFQSWLKRIRDKGLQAPLINDHISVKWYKELKRQSEGESMWELEYIYYTQMQKEYTLYPNFNGHRGLAMNWFEYGLHTAGQMEKSAIYELLADWSPEYEDLPTVPIYVNNNGDIIH</sequence>
<comment type="caution">
    <text evidence="1">The sequence shown here is derived from an EMBL/GenBank/DDBJ whole genome shotgun (WGS) entry which is preliminary data.</text>
</comment>
<evidence type="ECO:0000313" key="1">
    <source>
        <dbReference type="EMBL" id="KAH3834750.1"/>
    </source>
</evidence>
<keyword evidence="2" id="KW-1185">Reference proteome</keyword>
<dbReference type="AlphaFoldDB" id="A0A9D4QLN6"/>
<dbReference type="PANTHER" id="PTHR33604">
    <property type="entry name" value="OSJNBA0004B13.7 PROTEIN"/>
    <property type="match status" value="1"/>
</dbReference>
<proteinExistence type="predicted"/>
<name>A0A9D4QLN6_DREPO</name>
<dbReference type="PANTHER" id="PTHR33604:SF3">
    <property type="entry name" value="OSJNBA0004B13.7 PROTEIN"/>
    <property type="match status" value="1"/>
</dbReference>
<dbReference type="InterPro" id="IPR029044">
    <property type="entry name" value="Nucleotide-diphossugar_trans"/>
</dbReference>
<dbReference type="OrthoDB" id="2020070at2759"/>
<organism evidence="1 2">
    <name type="scientific">Dreissena polymorpha</name>
    <name type="common">Zebra mussel</name>
    <name type="synonym">Mytilus polymorpha</name>
    <dbReference type="NCBI Taxonomy" id="45954"/>
    <lineage>
        <taxon>Eukaryota</taxon>
        <taxon>Metazoa</taxon>
        <taxon>Spiralia</taxon>
        <taxon>Lophotrochozoa</taxon>
        <taxon>Mollusca</taxon>
        <taxon>Bivalvia</taxon>
        <taxon>Autobranchia</taxon>
        <taxon>Heteroconchia</taxon>
        <taxon>Euheterodonta</taxon>
        <taxon>Imparidentia</taxon>
        <taxon>Neoheterodontei</taxon>
        <taxon>Myida</taxon>
        <taxon>Dreissenoidea</taxon>
        <taxon>Dreissenidae</taxon>
        <taxon>Dreissena</taxon>
    </lineage>
</organism>
<dbReference type="Proteomes" id="UP000828390">
    <property type="component" value="Unassembled WGS sequence"/>
</dbReference>
<gene>
    <name evidence="1" type="ORF">DPMN_108085</name>
</gene>